<evidence type="ECO:0000313" key="5">
    <source>
        <dbReference type="EMBL" id="PIS06001.1"/>
    </source>
</evidence>
<feature type="compositionally biased region" description="Basic residues" evidence="2">
    <location>
        <begin position="96"/>
        <end position="119"/>
    </location>
</feature>
<evidence type="ECO:0000256" key="3">
    <source>
        <dbReference type="SAM" id="Phobius"/>
    </source>
</evidence>
<dbReference type="Gene3D" id="1.10.4030.10">
    <property type="entry name" value="Porin chaperone SurA, peptide-binding domain"/>
    <property type="match status" value="1"/>
</dbReference>
<evidence type="ECO:0000256" key="2">
    <source>
        <dbReference type="SAM" id="MobiDB-lite"/>
    </source>
</evidence>
<dbReference type="AlphaFoldDB" id="A0A2H0W5W1"/>
<evidence type="ECO:0000256" key="1">
    <source>
        <dbReference type="PROSITE-ProRule" id="PRU00278"/>
    </source>
</evidence>
<evidence type="ECO:0000259" key="4">
    <source>
        <dbReference type="PROSITE" id="PS50198"/>
    </source>
</evidence>
<dbReference type="Proteomes" id="UP000229056">
    <property type="component" value="Unassembled WGS sequence"/>
</dbReference>
<accession>A0A2H0W5W1</accession>
<name>A0A2H0W5W1_9BACT</name>
<dbReference type="InterPro" id="IPR046357">
    <property type="entry name" value="PPIase_dom_sf"/>
</dbReference>
<dbReference type="SUPFAM" id="SSF54534">
    <property type="entry name" value="FKBP-like"/>
    <property type="match status" value="1"/>
</dbReference>
<protein>
    <recommendedName>
        <fullName evidence="4">PpiC domain-containing protein</fullName>
    </recommendedName>
</protein>
<dbReference type="Pfam" id="PF00639">
    <property type="entry name" value="Rotamase"/>
    <property type="match status" value="1"/>
</dbReference>
<dbReference type="Gene3D" id="3.10.50.40">
    <property type="match status" value="1"/>
</dbReference>
<evidence type="ECO:0000313" key="6">
    <source>
        <dbReference type="Proteomes" id="UP000229056"/>
    </source>
</evidence>
<organism evidence="5 6">
    <name type="scientific">Candidatus Buchananbacteria bacterium CG10_big_fil_rev_8_21_14_0_10_33_19</name>
    <dbReference type="NCBI Taxonomy" id="1974525"/>
    <lineage>
        <taxon>Bacteria</taxon>
        <taxon>Candidatus Buchananiibacteriota</taxon>
    </lineage>
</organism>
<feature type="transmembrane region" description="Helical" evidence="3">
    <location>
        <begin position="180"/>
        <end position="205"/>
    </location>
</feature>
<keyword evidence="3" id="KW-1133">Transmembrane helix</keyword>
<keyword evidence="1" id="KW-0697">Rotamase</keyword>
<dbReference type="PANTHER" id="PTHR47245:SF2">
    <property type="entry name" value="PEPTIDYL-PROLYL CIS-TRANS ISOMERASE HP_0175-RELATED"/>
    <property type="match status" value="1"/>
</dbReference>
<dbReference type="SUPFAM" id="SSF109998">
    <property type="entry name" value="Triger factor/SurA peptide-binding domain-like"/>
    <property type="match status" value="1"/>
</dbReference>
<dbReference type="PROSITE" id="PS50198">
    <property type="entry name" value="PPIC_PPIASE_2"/>
    <property type="match status" value="1"/>
</dbReference>
<dbReference type="GO" id="GO:0003755">
    <property type="term" value="F:peptidyl-prolyl cis-trans isomerase activity"/>
    <property type="evidence" value="ECO:0007669"/>
    <property type="project" value="UniProtKB-KW"/>
</dbReference>
<feature type="domain" description="PpiC" evidence="4">
    <location>
        <begin position="342"/>
        <end position="435"/>
    </location>
</feature>
<feature type="region of interest" description="Disordered" evidence="2">
    <location>
        <begin position="94"/>
        <end position="145"/>
    </location>
</feature>
<dbReference type="InterPro" id="IPR027304">
    <property type="entry name" value="Trigger_fact/SurA_dom_sf"/>
</dbReference>
<dbReference type="PANTHER" id="PTHR47245">
    <property type="entry name" value="PEPTIDYLPROLYL ISOMERASE"/>
    <property type="match status" value="1"/>
</dbReference>
<comment type="caution">
    <text evidence="5">The sequence shown here is derived from an EMBL/GenBank/DDBJ whole genome shotgun (WGS) entry which is preliminary data.</text>
</comment>
<sequence>MASSYNLTPEKKLRLKKEVLAEISKNEKLFIKPKNKKITPAVRKNAQPAPIKIVEEKPKTKPIVNKKAMKTDISKEIIKKETKQVIKPKIDEVKATSKHAPRKKTSIKKSTAIKKKPTPKPKIERKLTPAPSPVTKKKTRTPEDRAKERELFFRPDSSVRPSISSLRISKPKLKIGNLKMFILGAAVFLILGLVAALGVDVFGIYKLGWNGVVSQKVINVLPLPAGSVDGRTISLANYYKDLSIVKSVLELNDNATAVNSDKTKEQIFNRLVSVNIIENELKKYGQSITPEQLDTEMQSVIKQIGSESKAIEDIKSTYGMDLATFKQNVLMPILAVDVLGKIIIDDESLDVTKEALKNANDALAISQQSDADFKTLVLQYSNDSSNLNQNGDIGWYSQGELPAELESALFSLNDGEVYNQVVRDDWGYHIYQVESKLIDEDSGKQSIKLNQILITVDTELYIKSLFDNTVIKRYI</sequence>
<keyword evidence="3" id="KW-0472">Membrane</keyword>
<keyword evidence="1" id="KW-0413">Isomerase</keyword>
<dbReference type="Pfam" id="PF13623">
    <property type="entry name" value="SurA_N_2"/>
    <property type="match status" value="1"/>
</dbReference>
<reference evidence="6" key="1">
    <citation type="submission" date="2017-09" db="EMBL/GenBank/DDBJ databases">
        <title>Depth-based differentiation of microbial function through sediment-hosted aquifers and enrichment of novel symbionts in the deep terrestrial subsurface.</title>
        <authorList>
            <person name="Probst A.J."/>
            <person name="Ladd B."/>
            <person name="Jarett J.K."/>
            <person name="Geller-Mcgrath D.E."/>
            <person name="Sieber C.M.K."/>
            <person name="Emerson J.B."/>
            <person name="Anantharaman K."/>
            <person name="Thomas B.C."/>
            <person name="Malmstrom R."/>
            <person name="Stieglmeier M."/>
            <person name="Klingl A."/>
            <person name="Woyke T."/>
            <person name="Ryan C.M."/>
            <person name="Banfield J.F."/>
        </authorList>
    </citation>
    <scope>NUCLEOTIDE SEQUENCE [LARGE SCALE GENOMIC DNA]</scope>
</reference>
<proteinExistence type="predicted"/>
<gene>
    <name evidence="5" type="ORF">COT80_04520</name>
</gene>
<dbReference type="EMBL" id="PEZY01000012">
    <property type="protein sequence ID" value="PIS06001.1"/>
    <property type="molecule type" value="Genomic_DNA"/>
</dbReference>
<keyword evidence="3" id="KW-0812">Transmembrane</keyword>
<dbReference type="InterPro" id="IPR050245">
    <property type="entry name" value="PrsA_foldase"/>
</dbReference>
<dbReference type="InterPro" id="IPR000297">
    <property type="entry name" value="PPIase_PpiC"/>
</dbReference>